<proteinExistence type="predicted"/>
<organism evidence="1 2">
    <name type="scientific">Burkholderia contaminans LMG 23361</name>
    <dbReference type="NCBI Taxonomy" id="1334628"/>
    <lineage>
        <taxon>Bacteria</taxon>
        <taxon>Pseudomonadati</taxon>
        <taxon>Pseudomonadota</taxon>
        <taxon>Betaproteobacteria</taxon>
        <taxon>Burkholderiales</taxon>
        <taxon>Burkholderiaceae</taxon>
        <taxon>Burkholderia</taxon>
        <taxon>Burkholderia cepacia complex</taxon>
    </lineage>
</organism>
<sequence>MAPPAPCRCRAFAELAQRRTLSLHMSHVRPARQRIARGCRLSHAACVAAFPNRVQRACQPQAGTSLASFLATRHNERQP</sequence>
<dbReference type="EMBL" id="LASD01000013">
    <property type="protein sequence ID" value="KKL32557.1"/>
    <property type="molecule type" value="Genomic_DNA"/>
</dbReference>
<evidence type="ECO:0000313" key="2">
    <source>
        <dbReference type="Proteomes" id="UP000034400"/>
    </source>
</evidence>
<accession>A0ABD4AL26</accession>
<protein>
    <submittedName>
        <fullName evidence="1">Uncharacterized protein</fullName>
    </submittedName>
</protein>
<dbReference type="AlphaFoldDB" id="A0ABD4AL26"/>
<evidence type="ECO:0000313" key="1">
    <source>
        <dbReference type="EMBL" id="KKL32557.1"/>
    </source>
</evidence>
<dbReference type="Proteomes" id="UP000034400">
    <property type="component" value="Unassembled WGS sequence"/>
</dbReference>
<name>A0ABD4AL26_9BURK</name>
<reference evidence="1 2" key="1">
    <citation type="submission" date="2015-03" db="EMBL/GenBank/DDBJ databases">
        <title>Draft genome sequences of the Burkholderia contaminans strains LMG 23361 and FFH2055 and Burkholderia cenocepacia K56-2.</title>
        <authorList>
            <person name="Bloodworth R.A."/>
            <person name="Selin C."/>
            <person name="Lopez De Volder M.A."/>
            <person name="Degrossi J."/>
            <person name="Drevinek P."/>
            <person name="Galanternik L."/>
            <person name="Cardona S.T."/>
        </authorList>
    </citation>
    <scope>NUCLEOTIDE SEQUENCE [LARGE SCALE GENOMIC DNA]</scope>
    <source>
        <strain evidence="1 2">LMG 23361</strain>
    </source>
</reference>
<comment type="caution">
    <text evidence="1">The sequence shown here is derived from an EMBL/GenBank/DDBJ whole genome shotgun (WGS) entry which is preliminary data.</text>
</comment>
<gene>
    <name evidence="1" type="ORF">WR31_33485</name>
</gene>